<comment type="caution">
    <text evidence="2">The sequence shown here is derived from an EMBL/GenBank/DDBJ whole genome shotgun (WGS) entry which is preliminary data.</text>
</comment>
<evidence type="ECO:0008006" key="4">
    <source>
        <dbReference type="Google" id="ProtNLM"/>
    </source>
</evidence>
<dbReference type="Proteomes" id="UP001205740">
    <property type="component" value="Unassembled WGS sequence"/>
</dbReference>
<organism evidence="2 3">
    <name type="scientific">Williamsia serinedens</name>
    <dbReference type="NCBI Taxonomy" id="391736"/>
    <lineage>
        <taxon>Bacteria</taxon>
        <taxon>Bacillati</taxon>
        <taxon>Actinomycetota</taxon>
        <taxon>Actinomycetes</taxon>
        <taxon>Mycobacteriales</taxon>
        <taxon>Nocardiaceae</taxon>
        <taxon>Williamsia</taxon>
    </lineage>
</organism>
<feature type="transmembrane region" description="Helical" evidence="1">
    <location>
        <begin position="45"/>
        <end position="65"/>
    </location>
</feature>
<gene>
    <name evidence="2" type="ORF">LX12_003454</name>
</gene>
<protein>
    <recommendedName>
        <fullName evidence="4">DUF3040 family protein</fullName>
    </recommendedName>
</protein>
<sequence length="103" mass="11658">MSETQRRLQRERRTVPVMWAAITMAMAGMVTSCLALMALAGGETVFWVVMAIVTVGLFGGAYGFYRFDRKTTEDPSTRRDIVRARRAKYLSAYGRGRRGKESR</sequence>
<keyword evidence="1" id="KW-0472">Membrane</keyword>
<name>A0ABT1H6I5_9NOCA</name>
<dbReference type="RefSeq" id="WP_253655809.1">
    <property type="nucleotide sequence ID" value="NZ_BAAAOE010000005.1"/>
</dbReference>
<keyword evidence="3" id="KW-1185">Reference proteome</keyword>
<reference evidence="2 3" key="1">
    <citation type="submission" date="2022-06" db="EMBL/GenBank/DDBJ databases">
        <title>Genomic Encyclopedia of Archaeal and Bacterial Type Strains, Phase II (KMG-II): from individual species to whole genera.</title>
        <authorList>
            <person name="Goeker M."/>
        </authorList>
    </citation>
    <scope>NUCLEOTIDE SEQUENCE [LARGE SCALE GENOMIC DNA]</scope>
    <source>
        <strain evidence="2 3">DSM 45037</strain>
    </source>
</reference>
<proteinExistence type="predicted"/>
<evidence type="ECO:0000256" key="1">
    <source>
        <dbReference type="SAM" id="Phobius"/>
    </source>
</evidence>
<accession>A0ABT1H6I5</accession>
<dbReference type="PROSITE" id="PS51257">
    <property type="entry name" value="PROKAR_LIPOPROTEIN"/>
    <property type="match status" value="1"/>
</dbReference>
<evidence type="ECO:0000313" key="3">
    <source>
        <dbReference type="Proteomes" id="UP001205740"/>
    </source>
</evidence>
<evidence type="ECO:0000313" key="2">
    <source>
        <dbReference type="EMBL" id="MCP2162250.1"/>
    </source>
</evidence>
<feature type="transmembrane region" description="Helical" evidence="1">
    <location>
        <begin position="16"/>
        <end position="39"/>
    </location>
</feature>
<dbReference type="EMBL" id="JAMTCG010000006">
    <property type="protein sequence ID" value="MCP2162250.1"/>
    <property type="molecule type" value="Genomic_DNA"/>
</dbReference>
<keyword evidence="1" id="KW-1133">Transmembrane helix</keyword>
<keyword evidence="1" id="KW-0812">Transmembrane</keyword>